<dbReference type="EMBL" id="CP001650">
    <property type="protein sequence ID" value="ADF51342.1"/>
    <property type="molecule type" value="Genomic_DNA"/>
</dbReference>
<evidence type="ECO:0000313" key="2">
    <source>
        <dbReference type="Proteomes" id="UP000001654"/>
    </source>
</evidence>
<evidence type="ECO:0000313" key="1">
    <source>
        <dbReference type="EMBL" id="ADF51342.1"/>
    </source>
</evidence>
<gene>
    <name evidence="1" type="ordered locus">ZPR_0997</name>
</gene>
<dbReference type="KEGG" id="zpr:ZPR_0997"/>
<proteinExistence type="predicted"/>
<dbReference type="AlphaFoldDB" id="D5BHV4"/>
<dbReference type="HOGENOM" id="CLU_3299037_0_0_10"/>
<name>D5BHV4_ZUNPS</name>
<sequence>MPVDGINYFGFEDSIQPDSLGNFELKLPLEQASFIEFQQL</sequence>
<reference evidence="1 2" key="1">
    <citation type="journal article" date="2010" name="BMC Genomics">
        <title>The complete genome of Zunongwangia profunda SM-A87 reveals its adaptation to the deep-sea environment and ecological role in sedimentary organic nitrogen degradation.</title>
        <authorList>
            <person name="Qin Q.L."/>
            <person name="Zhang X.Y."/>
            <person name="Wang X.M."/>
            <person name="Liu G.M."/>
            <person name="Chen X.L."/>
            <person name="Xie B.B."/>
            <person name="Dang H.Y."/>
            <person name="Zhou B.C."/>
            <person name="Yu J."/>
            <person name="Zhang Y.Z."/>
        </authorList>
    </citation>
    <scope>NUCLEOTIDE SEQUENCE [LARGE SCALE GENOMIC DNA]</scope>
    <source>
        <strain evidence="2">DSM 18752 / CCTCC AB 206139 / SM-A87</strain>
    </source>
</reference>
<organism evidence="1 2">
    <name type="scientific">Zunongwangia profunda (strain DSM 18752 / CCTCC AB 206139 / SM-A87)</name>
    <name type="common">Wangia profunda</name>
    <dbReference type="NCBI Taxonomy" id="655815"/>
    <lineage>
        <taxon>Bacteria</taxon>
        <taxon>Pseudomonadati</taxon>
        <taxon>Bacteroidota</taxon>
        <taxon>Flavobacteriia</taxon>
        <taxon>Flavobacteriales</taxon>
        <taxon>Flavobacteriaceae</taxon>
        <taxon>Zunongwangia</taxon>
    </lineage>
</organism>
<dbReference type="Proteomes" id="UP000001654">
    <property type="component" value="Chromosome"/>
</dbReference>
<keyword evidence="2" id="KW-1185">Reference proteome</keyword>
<accession>D5BHV4</accession>
<protein>
    <submittedName>
        <fullName evidence="1">Uncharacterized protein</fullName>
    </submittedName>
</protein>
<dbReference type="STRING" id="655815.ZPR_0997"/>